<keyword evidence="3" id="KW-1185">Reference proteome</keyword>
<feature type="transmembrane region" description="Helical" evidence="1">
    <location>
        <begin position="58"/>
        <end position="78"/>
    </location>
</feature>
<dbReference type="AlphaFoldDB" id="M3HM10"/>
<reference evidence="2 3" key="1">
    <citation type="submission" date="2013-02" db="EMBL/GenBank/DDBJ databases">
        <title>Genome sequence of Candida maltosa Xu316, a potential industrial strain for xylitol and ethanol production.</title>
        <authorList>
            <person name="Yu J."/>
            <person name="Wang Q."/>
            <person name="Geng X."/>
            <person name="Bao W."/>
            <person name="He P."/>
            <person name="Cai J."/>
        </authorList>
    </citation>
    <scope>NUCLEOTIDE SEQUENCE [LARGE SCALE GENOMIC DNA]</scope>
    <source>
        <strain evidence="3">Xu316</strain>
    </source>
</reference>
<evidence type="ECO:0000313" key="3">
    <source>
        <dbReference type="Proteomes" id="UP000011777"/>
    </source>
</evidence>
<accession>M3HM10</accession>
<sequence>MFKARSIQTVFRPTTARFVGFNSRRFLATTAVKNVAQESSWAQTDLILKLFVKKSPTLISWSVALSVLLAWPAAIVFISNTAHGVPKQPVEDY</sequence>
<organism evidence="2 3">
    <name type="scientific">Candida maltosa (strain Xu316)</name>
    <name type="common">Yeast</name>
    <dbReference type="NCBI Taxonomy" id="1245528"/>
    <lineage>
        <taxon>Eukaryota</taxon>
        <taxon>Fungi</taxon>
        <taxon>Dikarya</taxon>
        <taxon>Ascomycota</taxon>
        <taxon>Saccharomycotina</taxon>
        <taxon>Pichiomycetes</taxon>
        <taxon>Debaryomycetaceae</taxon>
        <taxon>Candida/Lodderomyces clade</taxon>
        <taxon>Candida</taxon>
    </lineage>
</organism>
<evidence type="ECO:0000313" key="2">
    <source>
        <dbReference type="EMBL" id="EMG48477.1"/>
    </source>
</evidence>
<name>M3HM10_CANMX</name>
<evidence type="ECO:0000256" key="1">
    <source>
        <dbReference type="SAM" id="Phobius"/>
    </source>
</evidence>
<proteinExistence type="predicted"/>
<comment type="caution">
    <text evidence="2">The sequence shown here is derived from an EMBL/GenBank/DDBJ whole genome shotgun (WGS) entry which is preliminary data.</text>
</comment>
<dbReference type="Proteomes" id="UP000011777">
    <property type="component" value="Unassembled WGS sequence"/>
</dbReference>
<dbReference type="EMBL" id="AOGT01001091">
    <property type="protein sequence ID" value="EMG48477.1"/>
    <property type="molecule type" value="Genomic_DNA"/>
</dbReference>
<dbReference type="HOGENOM" id="CLU_2399446_0_0_1"/>
<keyword evidence="1" id="KW-1133">Transmembrane helix</keyword>
<protein>
    <submittedName>
        <fullName evidence="2">Uncharacterized protein</fullName>
    </submittedName>
</protein>
<keyword evidence="1" id="KW-0812">Transmembrane</keyword>
<gene>
    <name evidence="2" type="ORF">G210_0936</name>
</gene>
<keyword evidence="1" id="KW-0472">Membrane</keyword>